<reference evidence="7" key="1">
    <citation type="journal article" date="2013" name="Science">
        <title>The Amborella genome and the evolution of flowering plants.</title>
        <authorList>
            <consortium name="Amborella Genome Project"/>
        </authorList>
    </citation>
    <scope>NUCLEOTIDE SEQUENCE [LARGE SCALE GENOMIC DNA]</scope>
</reference>
<dbReference type="Pfam" id="PF00249">
    <property type="entry name" value="Myb_DNA-binding"/>
    <property type="match status" value="1"/>
</dbReference>
<feature type="domain" description="Myb-like" evidence="4">
    <location>
        <begin position="498"/>
        <end position="553"/>
    </location>
</feature>
<dbReference type="PANTHER" id="PTHR21717:SF70">
    <property type="entry name" value="TELOMERE REPEAT-BINDING PROTEIN 2-RELATED"/>
    <property type="match status" value="1"/>
</dbReference>
<dbReference type="KEGG" id="atr:18436159"/>
<evidence type="ECO:0000259" key="3">
    <source>
        <dbReference type="PROSITE" id="PS50053"/>
    </source>
</evidence>
<dbReference type="PANTHER" id="PTHR21717">
    <property type="entry name" value="TELOMERIC REPEAT BINDING PROTEIN"/>
    <property type="match status" value="1"/>
</dbReference>
<feature type="domain" description="HTH myb-type" evidence="5">
    <location>
        <begin position="498"/>
        <end position="557"/>
    </location>
</feature>
<dbReference type="InterPro" id="IPR029071">
    <property type="entry name" value="Ubiquitin-like_domsf"/>
</dbReference>
<dbReference type="Pfam" id="PF23603">
    <property type="entry name" value="Ubiquitin_TPR1"/>
    <property type="match status" value="1"/>
</dbReference>
<dbReference type="PROSITE" id="PS50090">
    <property type="entry name" value="MYB_LIKE"/>
    <property type="match status" value="1"/>
</dbReference>
<keyword evidence="7" id="KW-1185">Reference proteome</keyword>
<proteinExistence type="predicted"/>
<dbReference type="InterPro" id="IPR001005">
    <property type="entry name" value="SANT/Myb"/>
</dbReference>
<feature type="region of interest" description="Disordered" evidence="2">
    <location>
        <begin position="426"/>
        <end position="467"/>
    </location>
</feature>
<dbReference type="Gene3D" id="1.10.246.220">
    <property type="match status" value="1"/>
</dbReference>
<dbReference type="PROSITE" id="PS51294">
    <property type="entry name" value="HTH_MYB"/>
    <property type="match status" value="1"/>
</dbReference>
<dbReference type="InterPro" id="IPR031105">
    <property type="entry name" value="TRP_plant"/>
</dbReference>
<evidence type="ECO:0000256" key="2">
    <source>
        <dbReference type="SAM" id="MobiDB-lite"/>
    </source>
</evidence>
<evidence type="ECO:0008006" key="8">
    <source>
        <dbReference type="Google" id="ProtNLM"/>
    </source>
</evidence>
<dbReference type="InterPro" id="IPR000626">
    <property type="entry name" value="Ubiquitin-like_dom"/>
</dbReference>
<evidence type="ECO:0000313" key="7">
    <source>
        <dbReference type="Proteomes" id="UP000017836"/>
    </source>
</evidence>
<dbReference type="CDD" id="cd11660">
    <property type="entry name" value="SANT_TRF"/>
    <property type="match status" value="1"/>
</dbReference>
<protein>
    <recommendedName>
        <fullName evidence="8">HTH myb-type domain-containing protein</fullName>
    </recommendedName>
</protein>
<dbReference type="HOGENOM" id="CLU_020710_2_0_1"/>
<dbReference type="EMBL" id="KI393609">
    <property type="protein sequence ID" value="ERN07920.1"/>
    <property type="molecule type" value="Genomic_DNA"/>
</dbReference>
<dbReference type="eggNOG" id="ENOG502QPSZ">
    <property type="taxonomic scope" value="Eukaryota"/>
</dbReference>
<organism evidence="6 7">
    <name type="scientific">Amborella trichopoda</name>
    <dbReference type="NCBI Taxonomy" id="13333"/>
    <lineage>
        <taxon>Eukaryota</taxon>
        <taxon>Viridiplantae</taxon>
        <taxon>Streptophyta</taxon>
        <taxon>Embryophyta</taxon>
        <taxon>Tracheophyta</taxon>
        <taxon>Spermatophyta</taxon>
        <taxon>Magnoliopsida</taxon>
        <taxon>Amborellales</taxon>
        <taxon>Amborellaceae</taxon>
        <taxon>Amborella</taxon>
    </lineage>
</organism>
<evidence type="ECO:0000259" key="4">
    <source>
        <dbReference type="PROSITE" id="PS50090"/>
    </source>
</evidence>
<feature type="domain" description="Ubiquitin-like" evidence="3">
    <location>
        <begin position="318"/>
        <end position="388"/>
    </location>
</feature>
<dbReference type="AlphaFoldDB" id="W1PLA4"/>
<evidence type="ECO:0000256" key="1">
    <source>
        <dbReference type="ARBA" id="ARBA00023125"/>
    </source>
</evidence>
<accession>W1PLA4</accession>
<name>W1PLA4_AMBTC</name>
<dbReference type="SMART" id="SM00717">
    <property type="entry name" value="SANT"/>
    <property type="match status" value="1"/>
</dbReference>
<evidence type="ECO:0000313" key="6">
    <source>
        <dbReference type="EMBL" id="ERN07920.1"/>
    </source>
</evidence>
<dbReference type="PROSITE" id="PS50053">
    <property type="entry name" value="UBIQUITIN_2"/>
    <property type="match status" value="1"/>
</dbReference>
<dbReference type="Gramene" id="ERN07920">
    <property type="protein sequence ID" value="ERN07920"/>
    <property type="gene ID" value="AMTR_s00012p00239180"/>
</dbReference>
<gene>
    <name evidence="6" type="ORF">AMTR_s00012p00239180</name>
</gene>
<feature type="compositionally biased region" description="Basic and acidic residues" evidence="2">
    <location>
        <begin position="450"/>
        <end position="461"/>
    </location>
</feature>
<dbReference type="InterPro" id="IPR057625">
    <property type="entry name" value="TPR1-6-like_ubiquitin"/>
</dbReference>
<keyword evidence="1" id="KW-0238">DNA-binding</keyword>
<dbReference type="InterPro" id="IPR009057">
    <property type="entry name" value="Homeodomain-like_sf"/>
</dbReference>
<dbReference type="GO" id="GO:0042162">
    <property type="term" value="F:telomeric DNA binding"/>
    <property type="evidence" value="ECO:0007669"/>
    <property type="project" value="UniProtKB-ARBA"/>
</dbReference>
<dbReference type="InterPro" id="IPR017930">
    <property type="entry name" value="Myb_dom"/>
</dbReference>
<dbReference type="Proteomes" id="UP000017836">
    <property type="component" value="Unassembled WGS sequence"/>
</dbReference>
<dbReference type="SUPFAM" id="SSF46689">
    <property type="entry name" value="Homeodomain-like"/>
    <property type="match status" value="1"/>
</dbReference>
<dbReference type="OMA" id="YIRPRMN"/>
<evidence type="ECO:0000259" key="5">
    <source>
        <dbReference type="PROSITE" id="PS51294"/>
    </source>
</evidence>
<dbReference type="OrthoDB" id="2020981at2759"/>
<sequence length="591" mass="65893">MVLEKSLDYGFKGYRVPIMPRASRSARGKASVTKKIGGCQKMFAFELLASVASQILQKNEDNVNPQEMARMNRESNGDCLKATGWGSINIDGSLAIVSQGVGGLLGEHERSRLGSCNKSFSDNCRNKLLRLDDSVGLETKCPALVSLDSSSERLSCGRALHRSSSKHVKYVNRDDDEKFSGCSQPSPLNASSSRPLCFGVQRIEEMVVSKPWKFAPELLKKDEFPANDVKTKPFFRSNKACHIRRRASYHSYFKRRKLFKQSSVSKFKAISICASTFPEKCRNGEDPAYPANIHRASVGVSSPASVLNSSWKTRESHVKLSVKSFKVPELFIEMPETATVDSLKRAVMEAAMTVLGGGLRVHVLLHGNKVPDDSKTLLQSGISQGDNMDTLGFMLEPNPIGDLTLKSDDPLFMLYPAANQPFTRYHANPSMDSIDGGDHSQTESCNGLKKNHDEDDTHLSHEVPAPESSKSLIVLPNMCTEALNMFPLDQRSQKTELTRRRIRRPFSVAEVEALVQAVEQLGTGRWRDVKHCAFDCAKHRTYVDLKDKWKTLVHTAQISPQQRRGEAVPQELLDRVLAVHSYWSPQKPKDK</sequence>
<dbReference type="SUPFAM" id="SSF54236">
    <property type="entry name" value="Ubiquitin-like"/>
    <property type="match status" value="1"/>
</dbReference>